<reference evidence="1 2" key="1">
    <citation type="submission" date="2019-02" db="EMBL/GenBank/DDBJ databases">
        <title>Deep-cultivation of Planctomycetes and their phenomic and genomic characterization uncovers novel biology.</title>
        <authorList>
            <person name="Wiegand S."/>
            <person name="Jogler M."/>
            <person name="Boedeker C."/>
            <person name="Pinto D."/>
            <person name="Vollmers J."/>
            <person name="Rivas-Marin E."/>
            <person name="Kohn T."/>
            <person name="Peeters S.H."/>
            <person name="Heuer A."/>
            <person name="Rast P."/>
            <person name="Oberbeckmann S."/>
            <person name="Bunk B."/>
            <person name="Jeske O."/>
            <person name="Meyerdierks A."/>
            <person name="Storesund J.E."/>
            <person name="Kallscheuer N."/>
            <person name="Luecker S."/>
            <person name="Lage O.M."/>
            <person name="Pohl T."/>
            <person name="Merkel B.J."/>
            <person name="Hornburger P."/>
            <person name="Mueller R.-W."/>
            <person name="Bruemmer F."/>
            <person name="Labrenz M."/>
            <person name="Spormann A.M."/>
            <person name="Op den Camp H."/>
            <person name="Overmann J."/>
            <person name="Amann R."/>
            <person name="Jetten M.S.M."/>
            <person name="Mascher T."/>
            <person name="Medema M.H."/>
            <person name="Devos D.P."/>
            <person name="Kaster A.-K."/>
            <person name="Ovreas L."/>
            <person name="Rohde M."/>
            <person name="Galperin M.Y."/>
            <person name="Jogler C."/>
        </authorList>
    </citation>
    <scope>NUCLEOTIDE SEQUENCE [LARGE SCALE GENOMIC DNA]</scope>
    <source>
        <strain evidence="1 2">HG15A2</strain>
    </source>
</reference>
<evidence type="ECO:0000313" key="1">
    <source>
        <dbReference type="EMBL" id="QDT01474.1"/>
    </source>
</evidence>
<dbReference type="KEGG" id="amob:HG15A2_48160"/>
<name>A0A517N2W7_9BACT</name>
<protein>
    <submittedName>
        <fullName evidence="1">Uncharacterized protein</fullName>
    </submittedName>
</protein>
<accession>A0A517N2W7</accession>
<gene>
    <name evidence="1" type="ORF">HG15A2_48160</name>
</gene>
<dbReference type="EMBL" id="CP036263">
    <property type="protein sequence ID" value="QDT01474.1"/>
    <property type="molecule type" value="Genomic_DNA"/>
</dbReference>
<sequence>MDWLSYGPKGVLVPFLHRSFLLVASVGRCARQYETWNSLLSIEPDVILTHGS</sequence>
<dbReference type="Proteomes" id="UP000319852">
    <property type="component" value="Chromosome"/>
</dbReference>
<keyword evidence="2" id="KW-1185">Reference proteome</keyword>
<proteinExistence type="predicted"/>
<dbReference type="RefSeq" id="WP_218932191.1">
    <property type="nucleotide sequence ID" value="NZ_CP036263.1"/>
</dbReference>
<dbReference type="AlphaFoldDB" id="A0A517N2W7"/>
<evidence type="ECO:0000313" key="2">
    <source>
        <dbReference type="Proteomes" id="UP000319852"/>
    </source>
</evidence>
<organism evidence="1 2">
    <name type="scientific">Adhaeretor mobilis</name>
    <dbReference type="NCBI Taxonomy" id="1930276"/>
    <lineage>
        <taxon>Bacteria</taxon>
        <taxon>Pseudomonadati</taxon>
        <taxon>Planctomycetota</taxon>
        <taxon>Planctomycetia</taxon>
        <taxon>Pirellulales</taxon>
        <taxon>Lacipirellulaceae</taxon>
        <taxon>Adhaeretor</taxon>
    </lineage>
</organism>